<feature type="compositionally biased region" description="Polar residues" evidence="11">
    <location>
        <begin position="65"/>
        <end position="75"/>
    </location>
</feature>
<comment type="subcellular location">
    <subcellularLocation>
        <location evidence="1 8 9">Nucleus</location>
    </subcellularLocation>
</comment>
<dbReference type="InterPro" id="IPR001356">
    <property type="entry name" value="HD"/>
</dbReference>
<evidence type="ECO:0000256" key="7">
    <source>
        <dbReference type="ARBA" id="ARBA00023242"/>
    </source>
</evidence>
<dbReference type="GO" id="GO:0005634">
    <property type="term" value="C:nucleus"/>
    <property type="evidence" value="ECO:0007669"/>
    <property type="project" value="UniProtKB-SubCell"/>
</dbReference>
<evidence type="ECO:0000256" key="8">
    <source>
        <dbReference type="PROSITE-ProRule" id="PRU00108"/>
    </source>
</evidence>
<dbReference type="GO" id="GO:0043565">
    <property type="term" value="F:sequence-specific DNA binding"/>
    <property type="evidence" value="ECO:0007669"/>
    <property type="project" value="InterPro"/>
</dbReference>
<keyword evidence="4 8" id="KW-0238">DNA-binding</keyword>
<dbReference type="SMART" id="SM00340">
    <property type="entry name" value="HALZ"/>
    <property type="match status" value="1"/>
</dbReference>
<sequence>MGSGASDDQTLTLALGLASSSPKSNPAAPNLIIKAVHVPWDQAEPSLTLSLELSGETYPMPHQELSATSSHSNSLAAPPDFVSVKREREAYVASDDEEEDGSPTAPAAATTTTTRKKLRLTKEQSALLEDSFKQHSTLNPQKQKQALADRLNLRPRQVEVWFQNRRARTKLKQTEMDCEQLKKCCETLTDENRRLQKELQELRALKFGQPNGNIYMHMAAATPAATLTMCPSCCQRIGSAASVPVPIPIAAATPTSNNPLSFTLGPGAGMGPGSKAHFYPSFPNPSAAC</sequence>
<evidence type="ECO:0000313" key="14">
    <source>
        <dbReference type="Proteomes" id="UP001153076"/>
    </source>
</evidence>
<comment type="caution">
    <text evidence="13">The sequence shown here is derived from an EMBL/GenBank/DDBJ whole genome shotgun (WGS) entry which is preliminary data.</text>
</comment>
<dbReference type="EMBL" id="JAKOGI010000007">
    <property type="protein sequence ID" value="KAJ8451772.1"/>
    <property type="molecule type" value="Genomic_DNA"/>
</dbReference>
<dbReference type="PANTHER" id="PTHR45714:SF34">
    <property type="entry name" value="HOMEOBOX-LEUCINE ZIPPER PROTEIN HAT9"/>
    <property type="match status" value="1"/>
</dbReference>
<protein>
    <recommendedName>
        <fullName evidence="12">Homeobox domain-containing protein</fullName>
    </recommendedName>
</protein>
<dbReference type="GO" id="GO:0000981">
    <property type="term" value="F:DNA-binding transcription factor activity, RNA polymerase II-specific"/>
    <property type="evidence" value="ECO:0007669"/>
    <property type="project" value="InterPro"/>
</dbReference>
<feature type="domain" description="Homeobox" evidence="12">
    <location>
        <begin position="111"/>
        <end position="172"/>
    </location>
</feature>
<evidence type="ECO:0000256" key="6">
    <source>
        <dbReference type="ARBA" id="ARBA00023163"/>
    </source>
</evidence>
<keyword evidence="5 8" id="KW-0371">Homeobox</keyword>
<evidence type="ECO:0000256" key="5">
    <source>
        <dbReference type="ARBA" id="ARBA00023155"/>
    </source>
</evidence>
<evidence type="ECO:0000256" key="1">
    <source>
        <dbReference type="ARBA" id="ARBA00004123"/>
    </source>
</evidence>
<keyword evidence="7 8" id="KW-0539">Nucleus</keyword>
<dbReference type="Pfam" id="PF02183">
    <property type="entry name" value="HALZ"/>
    <property type="match status" value="1"/>
</dbReference>
<dbReference type="Gene3D" id="1.10.10.60">
    <property type="entry name" value="Homeodomain-like"/>
    <property type="match status" value="1"/>
</dbReference>
<evidence type="ECO:0000256" key="9">
    <source>
        <dbReference type="RuleBase" id="RU000682"/>
    </source>
</evidence>
<evidence type="ECO:0000259" key="12">
    <source>
        <dbReference type="PROSITE" id="PS50071"/>
    </source>
</evidence>
<dbReference type="Pfam" id="PF00046">
    <property type="entry name" value="Homeodomain"/>
    <property type="match status" value="1"/>
</dbReference>
<evidence type="ECO:0000256" key="11">
    <source>
        <dbReference type="SAM" id="MobiDB-lite"/>
    </source>
</evidence>
<evidence type="ECO:0000256" key="2">
    <source>
        <dbReference type="ARBA" id="ARBA00006074"/>
    </source>
</evidence>
<keyword evidence="6" id="KW-0804">Transcription</keyword>
<dbReference type="SUPFAM" id="SSF46689">
    <property type="entry name" value="Homeodomain-like"/>
    <property type="match status" value="1"/>
</dbReference>
<dbReference type="PANTHER" id="PTHR45714">
    <property type="entry name" value="HOMEOBOX-LEUCINE ZIPPER PROTEIN HAT14"/>
    <property type="match status" value="1"/>
</dbReference>
<gene>
    <name evidence="13" type="ORF">Cgig2_007255</name>
</gene>
<dbReference type="InterPro" id="IPR003106">
    <property type="entry name" value="Leu_zip_homeo"/>
</dbReference>
<feature type="DNA-binding region" description="Homeobox" evidence="8">
    <location>
        <begin position="113"/>
        <end position="173"/>
    </location>
</feature>
<dbReference type="PROSITE" id="PS50071">
    <property type="entry name" value="HOMEOBOX_2"/>
    <property type="match status" value="1"/>
</dbReference>
<name>A0A9Q1L0A4_9CARY</name>
<evidence type="ECO:0000313" key="13">
    <source>
        <dbReference type="EMBL" id="KAJ8451772.1"/>
    </source>
</evidence>
<dbReference type="InterPro" id="IPR009057">
    <property type="entry name" value="Homeodomain-like_sf"/>
</dbReference>
<dbReference type="PROSITE" id="PS00027">
    <property type="entry name" value="HOMEOBOX_1"/>
    <property type="match status" value="1"/>
</dbReference>
<evidence type="ECO:0000256" key="3">
    <source>
        <dbReference type="ARBA" id="ARBA00023015"/>
    </source>
</evidence>
<keyword evidence="10" id="KW-0175">Coiled coil</keyword>
<comment type="similarity">
    <text evidence="2">Belongs to the HD-ZIP homeobox family. Class II subfamily.</text>
</comment>
<evidence type="ECO:0000256" key="10">
    <source>
        <dbReference type="SAM" id="Coils"/>
    </source>
</evidence>
<keyword evidence="3" id="KW-0805">Transcription regulation</keyword>
<reference evidence="13" key="1">
    <citation type="submission" date="2022-04" db="EMBL/GenBank/DDBJ databases">
        <title>Carnegiea gigantea Genome sequencing and assembly v2.</title>
        <authorList>
            <person name="Copetti D."/>
            <person name="Sanderson M.J."/>
            <person name="Burquez A."/>
            <person name="Wojciechowski M.F."/>
        </authorList>
    </citation>
    <scope>NUCLEOTIDE SEQUENCE</scope>
    <source>
        <strain evidence="13">SGP5-SGP5p</strain>
        <tissue evidence="13">Aerial part</tissue>
    </source>
</reference>
<proteinExistence type="inferred from homology"/>
<feature type="compositionally biased region" description="Low complexity" evidence="11">
    <location>
        <begin position="103"/>
        <end position="113"/>
    </location>
</feature>
<feature type="coiled-coil region" evidence="10">
    <location>
        <begin position="164"/>
        <end position="205"/>
    </location>
</feature>
<dbReference type="InterPro" id="IPR017970">
    <property type="entry name" value="Homeobox_CS"/>
</dbReference>
<dbReference type="InterPro" id="IPR050762">
    <property type="entry name" value="HD-ZIP_Homeobox_LZ_Class_II"/>
</dbReference>
<organism evidence="13 14">
    <name type="scientific">Carnegiea gigantea</name>
    <dbReference type="NCBI Taxonomy" id="171969"/>
    <lineage>
        <taxon>Eukaryota</taxon>
        <taxon>Viridiplantae</taxon>
        <taxon>Streptophyta</taxon>
        <taxon>Embryophyta</taxon>
        <taxon>Tracheophyta</taxon>
        <taxon>Spermatophyta</taxon>
        <taxon>Magnoliopsida</taxon>
        <taxon>eudicotyledons</taxon>
        <taxon>Gunneridae</taxon>
        <taxon>Pentapetalae</taxon>
        <taxon>Caryophyllales</taxon>
        <taxon>Cactineae</taxon>
        <taxon>Cactaceae</taxon>
        <taxon>Cactoideae</taxon>
        <taxon>Echinocereeae</taxon>
        <taxon>Carnegiea</taxon>
    </lineage>
</organism>
<dbReference type="Proteomes" id="UP001153076">
    <property type="component" value="Unassembled WGS sequence"/>
</dbReference>
<accession>A0A9Q1L0A4</accession>
<dbReference type="CDD" id="cd00086">
    <property type="entry name" value="homeodomain"/>
    <property type="match status" value="1"/>
</dbReference>
<feature type="region of interest" description="Disordered" evidence="11">
    <location>
        <begin position="60"/>
        <end position="116"/>
    </location>
</feature>
<evidence type="ECO:0000256" key="4">
    <source>
        <dbReference type="ARBA" id="ARBA00023125"/>
    </source>
</evidence>
<keyword evidence="14" id="KW-1185">Reference proteome</keyword>
<dbReference type="OrthoDB" id="6159439at2759"/>
<dbReference type="SMART" id="SM00389">
    <property type="entry name" value="HOX"/>
    <property type="match status" value="1"/>
</dbReference>
<dbReference type="CDD" id="cd14686">
    <property type="entry name" value="bZIP"/>
    <property type="match status" value="1"/>
</dbReference>
<dbReference type="AlphaFoldDB" id="A0A9Q1L0A4"/>